<dbReference type="EC" id="2.4.2.31" evidence="2"/>
<keyword evidence="8" id="KW-1185">Reference proteome</keyword>
<evidence type="ECO:0000256" key="4">
    <source>
        <dbReference type="ARBA" id="ARBA00022679"/>
    </source>
</evidence>
<organism evidence="7 8">
    <name type="scientific">Streptomyces lucensis JCM 4490</name>
    <dbReference type="NCBI Taxonomy" id="1306176"/>
    <lineage>
        <taxon>Bacteria</taxon>
        <taxon>Bacillati</taxon>
        <taxon>Actinomycetota</taxon>
        <taxon>Actinomycetes</taxon>
        <taxon>Kitasatosporales</taxon>
        <taxon>Streptomycetaceae</taxon>
        <taxon>Streptomyces</taxon>
    </lineage>
</organism>
<reference evidence="7" key="2">
    <citation type="submission" date="2020-09" db="EMBL/GenBank/DDBJ databases">
        <authorList>
            <person name="Sun Q."/>
            <person name="Ohkuma M."/>
        </authorList>
    </citation>
    <scope>NUCLEOTIDE SEQUENCE</scope>
    <source>
        <strain evidence="7">JCM 4490</strain>
    </source>
</reference>
<proteinExistence type="inferred from homology"/>
<evidence type="ECO:0000256" key="6">
    <source>
        <dbReference type="ARBA" id="ARBA00047597"/>
    </source>
</evidence>
<dbReference type="GO" id="GO:0097510">
    <property type="term" value="P:base-excision repair, AP site formation via deaminated base removal"/>
    <property type="evidence" value="ECO:0007669"/>
    <property type="project" value="TreeGrafter"/>
</dbReference>
<dbReference type="PANTHER" id="PTHR11264:SF8">
    <property type="entry name" value="URACIL-DNA GLYCOSYLASE-LIKE DOMAIN-CONTAINING PROTEIN"/>
    <property type="match status" value="1"/>
</dbReference>
<dbReference type="InterPro" id="IPR002043">
    <property type="entry name" value="UDG_fam1"/>
</dbReference>
<keyword evidence="3" id="KW-0328">Glycosyltransferase</keyword>
<dbReference type="Gene3D" id="3.40.470.10">
    <property type="entry name" value="Uracil-DNA glycosylase-like domain"/>
    <property type="match status" value="1"/>
</dbReference>
<dbReference type="SUPFAM" id="SSF52141">
    <property type="entry name" value="Uracil-DNA glycosylase-like"/>
    <property type="match status" value="1"/>
</dbReference>
<evidence type="ECO:0000256" key="5">
    <source>
        <dbReference type="ARBA" id="ARBA00022695"/>
    </source>
</evidence>
<evidence type="ECO:0000256" key="3">
    <source>
        <dbReference type="ARBA" id="ARBA00022676"/>
    </source>
</evidence>
<comment type="similarity">
    <text evidence="1">Belongs to the Arg-specific ADP-ribosyltransferase family.</text>
</comment>
<evidence type="ECO:0000313" key="7">
    <source>
        <dbReference type="EMBL" id="GGW54929.1"/>
    </source>
</evidence>
<dbReference type="InterPro" id="IPR000768">
    <property type="entry name" value="ART"/>
</dbReference>
<dbReference type="RefSeq" id="WP_190016269.1">
    <property type="nucleotide sequence ID" value="NZ_BMUE01000007.1"/>
</dbReference>
<dbReference type="GO" id="GO:0106274">
    <property type="term" value="F:NAD+-protein-arginine ADP-ribosyltransferase activity"/>
    <property type="evidence" value="ECO:0007669"/>
    <property type="project" value="UniProtKB-EC"/>
</dbReference>
<reference evidence="7" key="1">
    <citation type="journal article" date="2014" name="Int. J. Syst. Evol. Microbiol.">
        <title>Complete genome sequence of Corynebacterium casei LMG S-19264T (=DSM 44701T), isolated from a smear-ripened cheese.</title>
        <authorList>
            <consortium name="US DOE Joint Genome Institute (JGI-PGF)"/>
            <person name="Walter F."/>
            <person name="Albersmeier A."/>
            <person name="Kalinowski J."/>
            <person name="Ruckert C."/>
        </authorList>
    </citation>
    <scope>NUCLEOTIDE SEQUENCE</scope>
    <source>
        <strain evidence="7">JCM 4490</strain>
    </source>
</reference>
<protein>
    <recommendedName>
        <fullName evidence="2">NAD(+)--protein-arginine ADP-ribosyltransferase</fullName>
        <ecNumber evidence="2">2.4.2.31</ecNumber>
    </recommendedName>
</protein>
<keyword evidence="5" id="KW-0548">Nucleotidyltransferase</keyword>
<evidence type="ECO:0000256" key="1">
    <source>
        <dbReference type="ARBA" id="ARBA00009558"/>
    </source>
</evidence>
<dbReference type="Pfam" id="PF01129">
    <property type="entry name" value="ART"/>
    <property type="match status" value="1"/>
</dbReference>
<evidence type="ECO:0000313" key="8">
    <source>
        <dbReference type="Proteomes" id="UP000620224"/>
    </source>
</evidence>
<comment type="catalytic activity">
    <reaction evidence="6">
        <text>L-arginyl-[protein] + NAD(+) = N(omega)-(ADP-D-ribosyl)-L-arginyl-[protein] + nicotinamide + H(+)</text>
        <dbReference type="Rhea" id="RHEA:19149"/>
        <dbReference type="Rhea" id="RHEA-COMP:10532"/>
        <dbReference type="Rhea" id="RHEA-COMP:15087"/>
        <dbReference type="ChEBI" id="CHEBI:15378"/>
        <dbReference type="ChEBI" id="CHEBI:17154"/>
        <dbReference type="ChEBI" id="CHEBI:29965"/>
        <dbReference type="ChEBI" id="CHEBI:57540"/>
        <dbReference type="ChEBI" id="CHEBI:142554"/>
        <dbReference type="EC" id="2.4.2.31"/>
    </reaction>
</comment>
<dbReference type="PROSITE" id="PS51996">
    <property type="entry name" value="TR_MART"/>
    <property type="match status" value="1"/>
</dbReference>
<dbReference type="GO" id="GO:0004844">
    <property type="term" value="F:uracil DNA N-glycosylase activity"/>
    <property type="evidence" value="ECO:0007669"/>
    <property type="project" value="InterPro"/>
</dbReference>
<comment type="caution">
    <text evidence="7">The sequence shown here is derived from an EMBL/GenBank/DDBJ whole genome shotgun (WGS) entry which is preliminary data.</text>
</comment>
<gene>
    <name evidence="7" type="ORF">GCM10010503_34850</name>
</gene>
<accession>A0A918MRT7</accession>
<dbReference type="EMBL" id="BMUE01000007">
    <property type="protein sequence ID" value="GGW54929.1"/>
    <property type="molecule type" value="Genomic_DNA"/>
</dbReference>
<dbReference type="GO" id="GO:0016779">
    <property type="term" value="F:nucleotidyltransferase activity"/>
    <property type="evidence" value="ECO:0007669"/>
    <property type="project" value="UniProtKB-KW"/>
</dbReference>
<sequence length="539" mass="59148">MSDAHIPAAADPNDPLALAELFEGGGEPWLPVVKPVIEAQPDAASFIGPGRSPQVVPVRELTFQALKPNAPHKWKVVVFGQNPYPRPESATGIAMFDNTFHDWKDSQFGRVVSIRCIIKAAAMWKYGIAKKTPIADIRTLLSKQDTVQPPEWFQAMLTQGVLLLNAALTASGDGAIATDAHTRFWRPVAERIVEEILRAKQNADVEDRGVVFAWWGAHARSLKKVVSRLEKKYPDVEVRHIDHANPAAQGDIFCDGDHFERVNEALASLGADQVDWLPSTGWNGSAEDAGTAGRDVADRMGAFIASTMELHQLYLDRLAGVKDEGLVLPAVTGVFDTPLMDFREALAPVARVLSGLSRHVDLSHEFGKRRADGIAGAGLSADAIAALHLYTCESAFYREINTILRSPDRTRLLPYLPYLRLLLSAVSQLPARKEPLWRGVSLDLRAQYPTGRTVTWWGISSCTSELGVAKAFLGSRGRRTLFEVVPTRAVGIRAFSAFTGEEEFILAPGTQLRVTDVKHERGGLCTVRLTELEEQNLIS</sequence>
<name>A0A918MRT7_9ACTN</name>
<dbReference type="PANTHER" id="PTHR11264">
    <property type="entry name" value="URACIL-DNA GLYCOSYLASE"/>
    <property type="match status" value="1"/>
</dbReference>
<keyword evidence="4" id="KW-0808">Transferase</keyword>
<dbReference type="Proteomes" id="UP000620224">
    <property type="component" value="Unassembled WGS sequence"/>
</dbReference>
<dbReference type="SUPFAM" id="SSF56399">
    <property type="entry name" value="ADP-ribosylation"/>
    <property type="match status" value="1"/>
</dbReference>
<dbReference type="Gene3D" id="3.90.176.10">
    <property type="entry name" value="Toxin ADP-ribosyltransferase, Chain A, domain 1"/>
    <property type="match status" value="1"/>
</dbReference>
<dbReference type="AlphaFoldDB" id="A0A918MRT7"/>
<evidence type="ECO:0000256" key="2">
    <source>
        <dbReference type="ARBA" id="ARBA00012031"/>
    </source>
</evidence>
<dbReference type="InterPro" id="IPR036895">
    <property type="entry name" value="Uracil-DNA_glycosylase-like_sf"/>
</dbReference>